<evidence type="ECO:0000256" key="8">
    <source>
        <dbReference type="ARBA" id="ARBA00022842"/>
    </source>
</evidence>
<organism evidence="14 15">
    <name type="scientific">Agromyces bracchium</name>
    <dbReference type="NCBI Taxonomy" id="88376"/>
    <lineage>
        <taxon>Bacteria</taxon>
        <taxon>Bacillati</taxon>
        <taxon>Actinomycetota</taxon>
        <taxon>Actinomycetes</taxon>
        <taxon>Micrococcales</taxon>
        <taxon>Microbacteriaceae</taxon>
        <taxon>Agromyces</taxon>
    </lineage>
</organism>
<feature type="transmembrane region" description="Helical" evidence="12">
    <location>
        <begin position="89"/>
        <end position="106"/>
    </location>
</feature>
<dbReference type="GO" id="GO:0009190">
    <property type="term" value="P:cyclic nucleotide biosynthetic process"/>
    <property type="evidence" value="ECO:0007669"/>
    <property type="project" value="InterPro"/>
</dbReference>
<dbReference type="GO" id="GO:0035556">
    <property type="term" value="P:intracellular signal transduction"/>
    <property type="evidence" value="ECO:0007669"/>
    <property type="project" value="InterPro"/>
</dbReference>
<dbReference type="GO" id="GO:0005886">
    <property type="term" value="C:plasma membrane"/>
    <property type="evidence" value="ECO:0007669"/>
    <property type="project" value="TreeGrafter"/>
</dbReference>
<keyword evidence="6" id="KW-0547">Nucleotide-binding</keyword>
<sequence length="419" mass="44764">MERTPAPTGRTSRLLESVASVGFAIEDDDDRRMEKSVLTFTALFTALVVTPWAAFHYAIGRPAAASIPTFYVLMTIVGLLVLRRRHDDRFLRASQLAMFLVLPPLVHVALGGFVQSSAVILFALAAPIGALSFTRVPRPWIVFAVFTAIVLVLVPLEPTLQAMVPPLDPTVVTVFFAVNIVSISTIMFVAMASYVRSRDRLAAALATERDRTDRLLRNVLPDAIADRLVAGERPIADRYDRVGVLIADIVDFTALSESVSADDLVHDLNDLLRDLDALATGLGVTKVKTIGDAYLAICGGPSGIADLAALADLALGFREIAGTHAIGGRSGIRLRIGIDVGPAVAGVIGESRFLWDVYGATVNTASRMQSTAPAGAIQVTDRVAAELATAFELAERGIIEVKGLGPVHTSYVEGRRSPD</sequence>
<dbReference type="PANTHER" id="PTHR45627:SF12">
    <property type="entry name" value="ADENYLATE CYCLASE TYPE 2"/>
    <property type="match status" value="1"/>
</dbReference>
<evidence type="ECO:0000256" key="9">
    <source>
        <dbReference type="ARBA" id="ARBA00022989"/>
    </source>
</evidence>
<keyword evidence="9 12" id="KW-1133">Transmembrane helix</keyword>
<evidence type="ECO:0000313" key="15">
    <source>
        <dbReference type="Proteomes" id="UP000433071"/>
    </source>
</evidence>
<protein>
    <recommendedName>
        <fullName evidence="3">adenylate cyclase</fullName>
        <ecNumber evidence="3">4.6.1.1</ecNumber>
    </recommendedName>
</protein>
<evidence type="ECO:0000256" key="5">
    <source>
        <dbReference type="ARBA" id="ARBA00022723"/>
    </source>
</evidence>
<feature type="domain" description="Guanylate cyclase" evidence="13">
    <location>
        <begin position="243"/>
        <end position="369"/>
    </location>
</feature>
<keyword evidence="11" id="KW-0456">Lyase</keyword>
<keyword evidence="4 12" id="KW-0812">Transmembrane</keyword>
<dbReference type="EC" id="4.6.1.1" evidence="3"/>
<comment type="caution">
    <text evidence="14">The sequence shown here is derived from an EMBL/GenBank/DDBJ whole genome shotgun (WGS) entry which is preliminary data.</text>
</comment>
<evidence type="ECO:0000259" key="13">
    <source>
        <dbReference type="PROSITE" id="PS50125"/>
    </source>
</evidence>
<keyword evidence="5" id="KW-0479">Metal-binding</keyword>
<comment type="catalytic activity">
    <reaction evidence="1">
        <text>ATP = 3',5'-cyclic AMP + diphosphate</text>
        <dbReference type="Rhea" id="RHEA:15389"/>
        <dbReference type="ChEBI" id="CHEBI:30616"/>
        <dbReference type="ChEBI" id="CHEBI:33019"/>
        <dbReference type="ChEBI" id="CHEBI:58165"/>
        <dbReference type="EC" id="4.6.1.1"/>
    </reaction>
</comment>
<reference evidence="14 15" key="1">
    <citation type="submission" date="2019-11" db="EMBL/GenBank/DDBJ databases">
        <title>Agromyces kandeliae sp. nov., isolated from mangrove soil.</title>
        <authorList>
            <person name="Wang R."/>
        </authorList>
    </citation>
    <scope>NUCLEOTIDE SEQUENCE [LARGE SCALE GENOMIC DNA]</scope>
    <source>
        <strain evidence="14 15">JCM 11433</strain>
    </source>
</reference>
<evidence type="ECO:0000256" key="7">
    <source>
        <dbReference type="ARBA" id="ARBA00022840"/>
    </source>
</evidence>
<evidence type="ECO:0000256" key="6">
    <source>
        <dbReference type="ARBA" id="ARBA00022741"/>
    </source>
</evidence>
<comment type="subcellular location">
    <subcellularLocation>
        <location evidence="2">Membrane</location>
        <topology evidence="2">Multi-pass membrane protein</topology>
    </subcellularLocation>
</comment>
<feature type="transmembrane region" description="Helical" evidence="12">
    <location>
        <begin position="112"/>
        <end position="133"/>
    </location>
</feature>
<keyword evidence="10 12" id="KW-0472">Membrane</keyword>
<feature type="transmembrane region" description="Helical" evidence="12">
    <location>
        <begin position="37"/>
        <end position="59"/>
    </location>
</feature>
<proteinExistence type="predicted"/>
<evidence type="ECO:0000256" key="4">
    <source>
        <dbReference type="ARBA" id="ARBA00022692"/>
    </source>
</evidence>
<dbReference type="GO" id="GO:0004016">
    <property type="term" value="F:adenylate cyclase activity"/>
    <property type="evidence" value="ECO:0007669"/>
    <property type="project" value="UniProtKB-EC"/>
</dbReference>
<accession>A0A6I3M692</accession>
<evidence type="ECO:0000256" key="10">
    <source>
        <dbReference type="ARBA" id="ARBA00023136"/>
    </source>
</evidence>
<evidence type="ECO:0000256" key="3">
    <source>
        <dbReference type="ARBA" id="ARBA00012201"/>
    </source>
</evidence>
<dbReference type="InterPro" id="IPR029787">
    <property type="entry name" value="Nucleotide_cyclase"/>
</dbReference>
<evidence type="ECO:0000313" key="14">
    <source>
        <dbReference type="EMBL" id="MTH68864.1"/>
    </source>
</evidence>
<name>A0A6I3M692_9MICO</name>
<dbReference type="Gene3D" id="3.30.70.1230">
    <property type="entry name" value="Nucleotide cyclase"/>
    <property type="match status" value="1"/>
</dbReference>
<dbReference type="SMART" id="SM00044">
    <property type="entry name" value="CYCc"/>
    <property type="match status" value="1"/>
</dbReference>
<dbReference type="PANTHER" id="PTHR45627">
    <property type="entry name" value="ADENYLATE CYCLASE TYPE 1"/>
    <property type="match status" value="1"/>
</dbReference>
<feature type="transmembrane region" description="Helical" evidence="12">
    <location>
        <begin position="65"/>
        <end position="82"/>
    </location>
</feature>
<dbReference type="SUPFAM" id="SSF55073">
    <property type="entry name" value="Nucleotide cyclase"/>
    <property type="match status" value="1"/>
</dbReference>
<dbReference type="CDD" id="cd07302">
    <property type="entry name" value="CHD"/>
    <property type="match status" value="1"/>
</dbReference>
<dbReference type="Proteomes" id="UP000433071">
    <property type="component" value="Unassembled WGS sequence"/>
</dbReference>
<keyword evidence="7" id="KW-0067">ATP-binding</keyword>
<evidence type="ECO:0000256" key="2">
    <source>
        <dbReference type="ARBA" id="ARBA00004141"/>
    </source>
</evidence>
<gene>
    <name evidence="14" type="ORF">GJ743_10825</name>
</gene>
<dbReference type="AlphaFoldDB" id="A0A6I3M692"/>
<evidence type="ECO:0000256" key="11">
    <source>
        <dbReference type="ARBA" id="ARBA00023239"/>
    </source>
</evidence>
<dbReference type="GO" id="GO:0007189">
    <property type="term" value="P:adenylate cyclase-activating G protein-coupled receptor signaling pathway"/>
    <property type="evidence" value="ECO:0007669"/>
    <property type="project" value="TreeGrafter"/>
</dbReference>
<dbReference type="OrthoDB" id="9806704at2"/>
<feature type="transmembrane region" description="Helical" evidence="12">
    <location>
        <begin position="176"/>
        <end position="195"/>
    </location>
</feature>
<dbReference type="PROSITE" id="PS50125">
    <property type="entry name" value="GUANYLATE_CYCLASE_2"/>
    <property type="match status" value="1"/>
</dbReference>
<dbReference type="Pfam" id="PF00211">
    <property type="entry name" value="Guanylate_cyc"/>
    <property type="match status" value="1"/>
</dbReference>
<dbReference type="InterPro" id="IPR001054">
    <property type="entry name" value="A/G_cyclase"/>
</dbReference>
<dbReference type="GO" id="GO:0005524">
    <property type="term" value="F:ATP binding"/>
    <property type="evidence" value="ECO:0007669"/>
    <property type="project" value="UniProtKB-KW"/>
</dbReference>
<keyword evidence="15" id="KW-1185">Reference proteome</keyword>
<dbReference type="RefSeq" id="WP_155051916.1">
    <property type="nucleotide sequence ID" value="NZ_BAAAIB010000002.1"/>
</dbReference>
<dbReference type="EMBL" id="WMLB01000023">
    <property type="protein sequence ID" value="MTH68864.1"/>
    <property type="molecule type" value="Genomic_DNA"/>
</dbReference>
<keyword evidence="8" id="KW-0460">Magnesium</keyword>
<evidence type="ECO:0000256" key="12">
    <source>
        <dbReference type="SAM" id="Phobius"/>
    </source>
</evidence>
<evidence type="ECO:0000256" key="1">
    <source>
        <dbReference type="ARBA" id="ARBA00001593"/>
    </source>
</evidence>
<dbReference type="GO" id="GO:0046872">
    <property type="term" value="F:metal ion binding"/>
    <property type="evidence" value="ECO:0007669"/>
    <property type="project" value="UniProtKB-KW"/>
</dbReference>
<feature type="transmembrane region" description="Helical" evidence="12">
    <location>
        <begin position="140"/>
        <end position="156"/>
    </location>
</feature>